<dbReference type="Pfam" id="PF25833">
    <property type="entry name" value="Fn3_SaeA_3rd"/>
    <property type="match status" value="1"/>
</dbReference>
<name>A0ABP5IPJ9_9MICO</name>
<evidence type="ECO:0000259" key="2">
    <source>
        <dbReference type="Pfam" id="PF25832"/>
    </source>
</evidence>
<evidence type="ECO:0008006" key="9">
    <source>
        <dbReference type="Google" id="ProtNLM"/>
    </source>
</evidence>
<dbReference type="Pfam" id="PF25832">
    <property type="entry name" value="Fn3_SaeA_2nd"/>
    <property type="match status" value="1"/>
</dbReference>
<protein>
    <recommendedName>
        <fullName evidence="9">Fibronectin type-III domain-containing protein</fullName>
    </recommendedName>
</protein>
<feature type="compositionally biased region" description="Low complexity" evidence="1">
    <location>
        <begin position="81"/>
        <end position="92"/>
    </location>
</feature>
<reference evidence="8" key="1">
    <citation type="journal article" date="2019" name="Int. J. Syst. Evol. Microbiol.">
        <title>The Global Catalogue of Microorganisms (GCM) 10K type strain sequencing project: providing services to taxonomists for standard genome sequencing and annotation.</title>
        <authorList>
            <consortium name="The Broad Institute Genomics Platform"/>
            <consortium name="The Broad Institute Genome Sequencing Center for Infectious Disease"/>
            <person name="Wu L."/>
            <person name="Ma J."/>
        </authorList>
    </citation>
    <scope>NUCLEOTIDE SEQUENCE [LARGE SCALE GENOMIC DNA]</scope>
    <source>
        <strain evidence="8">JCM 15900</strain>
    </source>
</reference>
<feature type="compositionally biased region" description="Basic residues" evidence="1">
    <location>
        <begin position="768"/>
        <end position="777"/>
    </location>
</feature>
<evidence type="ECO:0000313" key="8">
    <source>
        <dbReference type="Proteomes" id="UP001500984"/>
    </source>
</evidence>
<gene>
    <name evidence="7" type="ORF">GCM10009823_25360</name>
</gene>
<dbReference type="RefSeq" id="WP_344337643.1">
    <property type="nucleotide sequence ID" value="NZ_BAAAPZ010000012.1"/>
</dbReference>
<feature type="region of interest" description="Disordered" evidence="1">
    <location>
        <begin position="1"/>
        <end position="176"/>
    </location>
</feature>
<dbReference type="Pfam" id="PF25835">
    <property type="entry name" value="Fn3_SaeA_5th"/>
    <property type="match status" value="1"/>
</dbReference>
<feature type="domain" description="SaeA first Fn3-like" evidence="2">
    <location>
        <begin position="200"/>
        <end position="286"/>
    </location>
</feature>
<feature type="compositionally biased region" description="Low complexity" evidence="1">
    <location>
        <begin position="745"/>
        <end position="762"/>
    </location>
</feature>
<dbReference type="Pfam" id="PF25836">
    <property type="entry name" value="Fn3_SaeA_6th"/>
    <property type="match status" value="1"/>
</dbReference>
<proteinExistence type="predicted"/>
<feature type="region of interest" description="Disordered" evidence="1">
    <location>
        <begin position="745"/>
        <end position="777"/>
    </location>
</feature>
<evidence type="ECO:0000259" key="5">
    <source>
        <dbReference type="Pfam" id="PF25835"/>
    </source>
</evidence>
<dbReference type="InterPro" id="IPR058692">
    <property type="entry name" value="Fn3_SaeA_2nd"/>
</dbReference>
<evidence type="ECO:0000259" key="3">
    <source>
        <dbReference type="Pfam" id="PF25833"/>
    </source>
</evidence>
<dbReference type="Proteomes" id="UP001500984">
    <property type="component" value="Unassembled WGS sequence"/>
</dbReference>
<dbReference type="InterPro" id="IPR058694">
    <property type="entry name" value="Fn3_SaeA_4th"/>
</dbReference>
<dbReference type="InterPro" id="IPR058696">
    <property type="entry name" value="Fn3_SaeA_5th"/>
</dbReference>
<evidence type="ECO:0000259" key="6">
    <source>
        <dbReference type="Pfam" id="PF25836"/>
    </source>
</evidence>
<accession>A0ABP5IPJ9</accession>
<dbReference type="EMBL" id="BAAAPZ010000012">
    <property type="protein sequence ID" value="GAA2102105.1"/>
    <property type="molecule type" value="Genomic_DNA"/>
</dbReference>
<feature type="compositionally biased region" description="Low complexity" evidence="1">
    <location>
        <begin position="54"/>
        <end position="65"/>
    </location>
</feature>
<keyword evidence="8" id="KW-1185">Reference proteome</keyword>
<comment type="caution">
    <text evidence="7">The sequence shown here is derived from an EMBL/GenBank/DDBJ whole genome shotgun (WGS) entry which is preliminary data.</text>
</comment>
<organism evidence="7 8">
    <name type="scientific">Brevibacterium salitolerans</name>
    <dbReference type="NCBI Taxonomy" id="1403566"/>
    <lineage>
        <taxon>Bacteria</taxon>
        <taxon>Bacillati</taxon>
        <taxon>Actinomycetota</taxon>
        <taxon>Actinomycetes</taxon>
        <taxon>Micrococcales</taxon>
        <taxon>Brevibacteriaceae</taxon>
        <taxon>Brevibacterium</taxon>
    </lineage>
</organism>
<evidence type="ECO:0000256" key="1">
    <source>
        <dbReference type="SAM" id="MobiDB-lite"/>
    </source>
</evidence>
<evidence type="ECO:0000259" key="4">
    <source>
        <dbReference type="Pfam" id="PF25834"/>
    </source>
</evidence>
<feature type="domain" description="SaeA third Fn3-like" evidence="4">
    <location>
        <begin position="399"/>
        <end position="494"/>
    </location>
</feature>
<feature type="domain" description="SaeA second Fn3-like" evidence="3">
    <location>
        <begin position="292"/>
        <end position="372"/>
    </location>
</feature>
<feature type="domain" description="SaeA fourth Fn3-like" evidence="5">
    <location>
        <begin position="502"/>
        <end position="595"/>
    </location>
</feature>
<feature type="domain" description="SaeA fifth Fn3-like" evidence="6">
    <location>
        <begin position="599"/>
        <end position="725"/>
    </location>
</feature>
<dbReference type="InterPro" id="IPR058691">
    <property type="entry name" value="Fn3_SaeA_1st"/>
</dbReference>
<dbReference type="InterPro" id="IPR058693">
    <property type="entry name" value="Fn3_SaeA_3rd"/>
</dbReference>
<feature type="compositionally biased region" description="Low complexity" evidence="1">
    <location>
        <begin position="131"/>
        <end position="162"/>
    </location>
</feature>
<sequence>MRDENSGDAQGPGRDGTGPVIPPPRTQQRPAPPVVAEPAPPAQPPRAPGPQTPEPQTQGPQTSGPRIPAPRTDAEPPPSSSGPRPSSAPRSGFATTNPANPDPVLAGGFPDASAPGASPDTSAPSIPAPRHPSAGAGPSAGPAPGASAPGTASAPAAPSPAGAGSGGNGRSTLFPGTDLTQLRFAGYNFGPQGEPAQLSIAATGDGSLLLRWEPVEHAAVYRVVASDEQPAPSPDIADVVAVTEESSAVDASVPRTAMRHFQVWRYDGASVPEVTSVQPVLHAQGRITLGVRNAHVGVDVAQVVGKWNVLPGIRRVHIYRARPAEAAHALGDPRFAVAASSPSLQGFQDAGTEPGERYVYQIVAEDTDGRTSDPHTVVLQIPVVLSPVTDLRFVLTPGETPTFDLEWTPPRYGRVEIFRSSRPPASGLGEEAMSAGRLGPGSGLEAEDMLPYPVEELEDGRRSMREVPWPHDWTRAYFTPVVYDGDSVFVGTTVHGQSVSPVREARLAERVGRKIVSFAWPRGADVVRLHRTNLGGTAESALQSPPVQEIDESVYRERGGMPIEGHEERAGATFYLVSGLFSGGELITSAPVRLDCPPLTQLRYEIDWDLEVGTPCGRVRVLAVQEDLHTQVAFVLVHNEGRMPLHKEDGHRVALFVPLPQGWQSLPRFQPGVVVGAQRWQEAPVVTFAAGVEGYPQQGFVRLFADLDPEAMRGVALLDPDVRVMRVDLALSHLAARLQQAQAAAEQAAAQAGPQGSQRAAPEAGSGQRRRWGFRRG</sequence>
<dbReference type="Pfam" id="PF25834">
    <property type="entry name" value="Fn3_SaeA_4th"/>
    <property type="match status" value="1"/>
</dbReference>
<feature type="compositionally biased region" description="Pro residues" evidence="1">
    <location>
        <begin position="20"/>
        <end position="53"/>
    </location>
</feature>
<evidence type="ECO:0000313" key="7">
    <source>
        <dbReference type="EMBL" id="GAA2102105.1"/>
    </source>
</evidence>